<evidence type="ECO:0000259" key="14">
    <source>
        <dbReference type="Pfam" id="PF00626"/>
    </source>
</evidence>
<keyword evidence="19" id="KW-1185">Reference proteome</keyword>
<feature type="compositionally biased region" description="Basic and acidic residues" evidence="13">
    <location>
        <begin position="885"/>
        <end position="898"/>
    </location>
</feature>
<evidence type="ECO:0000256" key="11">
    <source>
        <dbReference type="ARBA" id="ARBA00023136"/>
    </source>
</evidence>
<dbReference type="OrthoDB" id="49016at2759"/>
<dbReference type="InterPro" id="IPR029006">
    <property type="entry name" value="ADF-H/Gelsolin-like_dom_sf"/>
</dbReference>
<dbReference type="GO" id="GO:0030127">
    <property type="term" value="C:COPII vesicle coat"/>
    <property type="evidence" value="ECO:0007669"/>
    <property type="project" value="InterPro"/>
</dbReference>
<feature type="compositionally biased region" description="Low complexity" evidence="13">
    <location>
        <begin position="447"/>
        <end position="460"/>
    </location>
</feature>
<feature type="region of interest" description="Disordered" evidence="13">
    <location>
        <begin position="1"/>
        <end position="178"/>
    </location>
</feature>
<feature type="compositionally biased region" description="Low complexity" evidence="13">
    <location>
        <begin position="137"/>
        <end position="153"/>
    </location>
</feature>
<evidence type="ECO:0000256" key="3">
    <source>
        <dbReference type="ARBA" id="ARBA00004397"/>
    </source>
</evidence>
<dbReference type="GeneID" id="107224386"/>
<evidence type="ECO:0000256" key="8">
    <source>
        <dbReference type="ARBA" id="ARBA00022892"/>
    </source>
</evidence>
<dbReference type="InterPro" id="IPR006900">
    <property type="entry name" value="Sec23/24_helical_dom"/>
</dbReference>
<dbReference type="InterPro" id="IPR006895">
    <property type="entry name" value="Znf_Sec23_Sec24"/>
</dbReference>
<dbReference type="InterPro" id="IPR036175">
    <property type="entry name" value="Sec23/24_helical_dom_sf"/>
</dbReference>
<keyword evidence="8" id="KW-0931">ER-Golgi transport</keyword>
<feature type="compositionally biased region" description="Polar residues" evidence="13">
    <location>
        <begin position="206"/>
        <end position="270"/>
    </location>
</feature>
<dbReference type="SUPFAM" id="SSF82919">
    <property type="entry name" value="Zn-finger domain of Sec23/24"/>
    <property type="match status" value="1"/>
</dbReference>
<keyword evidence="11" id="KW-0472">Membrane</keyword>
<dbReference type="Proteomes" id="UP000829291">
    <property type="component" value="Chromosome 1"/>
</dbReference>
<dbReference type="RefSeq" id="XP_015519900.2">
    <property type="nucleotide sequence ID" value="XM_015664414.2"/>
</dbReference>
<keyword evidence="9" id="KW-0653">Protein transport</keyword>
<evidence type="ECO:0000256" key="4">
    <source>
        <dbReference type="ARBA" id="ARBA00008334"/>
    </source>
</evidence>
<dbReference type="SUPFAM" id="SSF53300">
    <property type="entry name" value="vWA-like"/>
    <property type="match status" value="1"/>
</dbReference>
<evidence type="ECO:0000256" key="9">
    <source>
        <dbReference type="ARBA" id="ARBA00022927"/>
    </source>
</evidence>
<dbReference type="InParanoid" id="A0A6J0BZZ9"/>
<dbReference type="SUPFAM" id="SSF81811">
    <property type="entry name" value="Helical domain of Sec23/24"/>
    <property type="match status" value="1"/>
</dbReference>
<dbReference type="Gene3D" id="1.20.120.730">
    <property type="entry name" value="Sec23/Sec24 helical domain"/>
    <property type="match status" value="1"/>
</dbReference>
<proteinExistence type="inferred from homology"/>
<dbReference type="GO" id="GO:0005789">
    <property type="term" value="C:endoplasmic reticulum membrane"/>
    <property type="evidence" value="ECO:0007669"/>
    <property type="project" value="UniProtKB-SubCell"/>
</dbReference>
<dbReference type="PANTHER" id="PTHR13803">
    <property type="entry name" value="SEC24-RELATED PROTEIN"/>
    <property type="match status" value="1"/>
</dbReference>
<dbReference type="Pfam" id="PF00626">
    <property type="entry name" value="Gelsolin"/>
    <property type="match status" value="1"/>
</dbReference>
<feature type="compositionally biased region" description="Polar residues" evidence="13">
    <location>
        <begin position="369"/>
        <end position="385"/>
    </location>
</feature>
<gene>
    <name evidence="20" type="primary">LOC107224386</name>
</gene>
<feature type="compositionally biased region" description="Polar residues" evidence="13">
    <location>
        <begin position="392"/>
        <end position="442"/>
    </location>
</feature>
<name>A0A6J0BZZ9_NEOLC</name>
<feature type="region of interest" description="Disordered" evidence="13">
    <location>
        <begin position="369"/>
        <end position="488"/>
    </location>
</feature>
<evidence type="ECO:0000256" key="6">
    <source>
        <dbReference type="ARBA" id="ARBA00022490"/>
    </source>
</evidence>
<evidence type="ECO:0000256" key="5">
    <source>
        <dbReference type="ARBA" id="ARBA00022448"/>
    </source>
</evidence>
<keyword evidence="10" id="KW-0333">Golgi apparatus</keyword>
<dbReference type="InterPro" id="IPR036180">
    <property type="entry name" value="Gelsolin-like_dom_sf"/>
</dbReference>
<dbReference type="Pfam" id="PF04815">
    <property type="entry name" value="Sec23_helical"/>
    <property type="match status" value="1"/>
</dbReference>
<dbReference type="InterPro" id="IPR007123">
    <property type="entry name" value="Gelsolin-like_dom"/>
</dbReference>
<dbReference type="GO" id="GO:0000149">
    <property type="term" value="F:SNARE binding"/>
    <property type="evidence" value="ECO:0007669"/>
    <property type="project" value="TreeGrafter"/>
</dbReference>
<evidence type="ECO:0000259" key="17">
    <source>
        <dbReference type="Pfam" id="PF04815"/>
    </source>
</evidence>
<protein>
    <submittedName>
        <fullName evidence="20">Protein transport protein Sec24A</fullName>
    </submittedName>
</protein>
<dbReference type="GO" id="GO:0070971">
    <property type="term" value="C:endoplasmic reticulum exit site"/>
    <property type="evidence" value="ECO:0007669"/>
    <property type="project" value="TreeGrafter"/>
</dbReference>
<keyword evidence="6" id="KW-0963">Cytoplasm</keyword>
<dbReference type="Gene3D" id="3.40.50.410">
    <property type="entry name" value="von Willebrand factor, type A domain"/>
    <property type="match status" value="1"/>
</dbReference>
<dbReference type="CDD" id="cd01479">
    <property type="entry name" value="Sec24-like"/>
    <property type="match status" value="1"/>
</dbReference>
<evidence type="ECO:0000256" key="12">
    <source>
        <dbReference type="ARBA" id="ARBA00023329"/>
    </source>
</evidence>
<dbReference type="Pfam" id="PF04811">
    <property type="entry name" value="Sec23_trunk"/>
    <property type="match status" value="1"/>
</dbReference>
<dbReference type="KEGG" id="nlo:107224386"/>
<evidence type="ECO:0000259" key="16">
    <source>
        <dbReference type="Pfam" id="PF04811"/>
    </source>
</evidence>
<keyword evidence="12" id="KW-0968">Cytoplasmic vesicle</keyword>
<dbReference type="SUPFAM" id="SSF82754">
    <property type="entry name" value="C-terminal, gelsolin-like domain of Sec23/24"/>
    <property type="match status" value="1"/>
</dbReference>
<dbReference type="GO" id="GO:0008270">
    <property type="term" value="F:zinc ion binding"/>
    <property type="evidence" value="ECO:0007669"/>
    <property type="project" value="InterPro"/>
</dbReference>
<feature type="compositionally biased region" description="Low complexity" evidence="13">
    <location>
        <begin position="316"/>
        <end position="325"/>
    </location>
</feature>
<dbReference type="Pfam" id="PF08033">
    <property type="entry name" value="Sec23_BS"/>
    <property type="match status" value="1"/>
</dbReference>
<dbReference type="GO" id="GO:0006886">
    <property type="term" value="P:intracellular protein transport"/>
    <property type="evidence" value="ECO:0007669"/>
    <property type="project" value="InterPro"/>
</dbReference>
<comment type="subcellular location">
    <subcellularLocation>
        <location evidence="1">Cytoplasmic vesicle</location>
        <location evidence="1">COPII-coated vesicle membrane</location>
        <topology evidence="1">Peripheral membrane protein</topology>
        <orientation evidence="1">Cytoplasmic side</orientation>
    </subcellularLocation>
    <subcellularLocation>
        <location evidence="3">Endoplasmic reticulum membrane</location>
        <topology evidence="3">Peripheral membrane protein</topology>
        <orientation evidence="3">Cytoplasmic side</orientation>
    </subcellularLocation>
    <subcellularLocation>
        <location evidence="2">Golgi apparatus membrane</location>
    </subcellularLocation>
</comment>
<feature type="domain" description="Sec23/Sec24 beta-sandwich" evidence="18">
    <location>
        <begin position="977"/>
        <end position="1061"/>
    </location>
</feature>
<dbReference type="InterPro" id="IPR006896">
    <property type="entry name" value="Sec23/24_trunk_dom"/>
</dbReference>
<evidence type="ECO:0000313" key="19">
    <source>
        <dbReference type="Proteomes" id="UP000829291"/>
    </source>
</evidence>
<keyword evidence="7" id="KW-0256">Endoplasmic reticulum</keyword>
<evidence type="ECO:0000313" key="20">
    <source>
        <dbReference type="RefSeq" id="XP_015519900.2"/>
    </source>
</evidence>
<dbReference type="Gene3D" id="2.60.40.1670">
    <property type="entry name" value="beta-sandwich domain of Sec23/24"/>
    <property type="match status" value="1"/>
</dbReference>
<keyword evidence="5" id="KW-0813">Transport</keyword>
<dbReference type="InterPro" id="IPR012990">
    <property type="entry name" value="Beta-sandwich_Sec23_24"/>
</dbReference>
<feature type="domain" description="Gelsolin-like" evidence="14">
    <location>
        <begin position="1199"/>
        <end position="1271"/>
    </location>
</feature>
<dbReference type="GO" id="GO:0090110">
    <property type="term" value="P:COPII-coated vesicle cargo loading"/>
    <property type="evidence" value="ECO:0007669"/>
    <property type="project" value="TreeGrafter"/>
</dbReference>
<dbReference type="GO" id="GO:0000139">
    <property type="term" value="C:Golgi membrane"/>
    <property type="evidence" value="ECO:0007669"/>
    <property type="project" value="UniProtKB-SubCell"/>
</dbReference>
<dbReference type="PANTHER" id="PTHR13803:SF39">
    <property type="entry name" value="SECRETORY 24AB, ISOFORM A"/>
    <property type="match status" value="1"/>
</dbReference>
<dbReference type="Gene3D" id="2.30.30.380">
    <property type="entry name" value="Zn-finger domain of Sec23/24"/>
    <property type="match status" value="1"/>
</dbReference>
<dbReference type="SUPFAM" id="SSF81995">
    <property type="entry name" value="beta-sandwich domain of Sec23/24"/>
    <property type="match status" value="1"/>
</dbReference>
<dbReference type="InterPro" id="IPR036465">
    <property type="entry name" value="vWFA_dom_sf"/>
</dbReference>
<evidence type="ECO:0000256" key="10">
    <source>
        <dbReference type="ARBA" id="ARBA00023034"/>
    </source>
</evidence>
<evidence type="ECO:0000259" key="18">
    <source>
        <dbReference type="Pfam" id="PF08033"/>
    </source>
</evidence>
<feature type="compositionally biased region" description="Low complexity" evidence="13">
    <location>
        <begin position="1"/>
        <end position="13"/>
    </location>
</feature>
<feature type="domain" description="Sec23/Sec24 trunk" evidence="16">
    <location>
        <begin position="735"/>
        <end position="971"/>
    </location>
</feature>
<sequence>MSQSSGYQYQPYSNTPGSLKNRPPMANGEPNTPQHVQNGTPSSQSSRDPSREPSRDPSPTHNQYRSQMPRSSMPPINGQQSLSRNPAALPSRMGQMQNYSPSGTPPPLQNSPSNVATSVSNAPMLRPPYSTTQPVDQPSNSQQISSTSQILSPNPTQTVAEPSIPPTSNQSYPLPGGYVKPAFVDNASDLSNVSLTDNVNITTVSQTASKPQSFTQFGPSLSHTGTTVGQVSRTTQNLSHQPPTQNNRPPMMSDPQTSSNVGNTRSNSNKSVESVNQLSSSSSTQPDSNQPSQTPFFQSPPEQPRSSTQNIFAPPNTNSATSLSSASFSSQPVYSSTQNLFSSIQNVQTNSQNALGTVQTAIPSSLSTQYSTQNSSTRNLQTQFATPRPPATQYSQNTIPTNPQTSGSQTPYMSTMPSSTQYNTNQYSNPQATRGSQSNLSGPPTALSQSQSSYGSLQNLASQRKYPQNPYGIQTQPDTGNMAGPPLALQKPVLPPPASVGLGQYQSGPIQAGVPLLPGQQPMNQNQYVMQPHNAGQMSNIPLDNMAKRYPGSYPDQMNQLNSQMGGLNVAHSGFNQLWGMECVDLLQTRNILPAESVQPPKVKLQQEFLDSVNCSPDIFRCTLTKIPESSSLLKKSRLPLGVLIHPFKDLNHLPVIQCSTIVRCRACRTYINPFVYFVDSKRWKCNLCYRVNELPEEFQFDPVTKSYGDPSRRPEVKTSTIEFIAPSEYMLRPPQPAVYLFVLDVSRLAVESGYLNVVCNTIADELTRLPGDSRTQVGFLAIDSALHFFSMPDNVSQPHEMVMLDVDDVFLPCPDNLIVNLKEREELIRDLLSQLPVKFQGTHDTNCALGAGLQTAFKLMSPTGGRVTVFQTCLPNLGPGSLQSREDPNNRSGKDVPHLNPATDFYKRIALDCSGQQIAVDLFLLNSQYSDLATLSGMCKFSGGCMYHIPLFRVNKPQHTDMLERMLRRYLTRKIGFEAVMRIRCTRGLSIDTFHGNFFVRSTDLLSLPNVNPDAGFGMQIAIEENLSDVQSVCFQAALLYTSSKGERRIRVHTLCLPVAANLSDILHSADQQCIIGLLAKMAVDRSQQSSLSDARDALINVAIDALSAYKVCQSVASGSLLAPGNLKLLPLYIIALLKYIAFRSGTSTRLDDRVFAMCQMKALPLSHLIQHVYPDMYPIHALNDENAKDVDGKTCPQPPRLHLSAEKLDSRGAFVLDAGDKILMYIGKNLHASFYSNVLGVQAFSCIPEEMYELPELDTPENDRVRNFIFSLQEEKPFYASLQIVREDSHFKQIFTERLIEDRIESALSYYEFLQHLKTRVK</sequence>
<dbReference type="InterPro" id="IPR041742">
    <property type="entry name" value="Sec24-like_trunk_dom"/>
</dbReference>
<dbReference type="InterPro" id="IPR050550">
    <property type="entry name" value="SEC23_SEC24_subfamily"/>
</dbReference>
<feature type="domain" description="Sec23/Sec24 helical" evidence="17">
    <location>
        <begin position="1072"/>
        <end position="1171"/>
    </location>
</feature>
<feature type="compositionally biased region" description="Low complexity" evidence="13">
    <location>
        <begin position="271"/>
        <end position="300"/>
    </location>
</feature>
<feature type="compositionally biased region" description="Polar residues" evidence="13">
    <location>
        <begin position="110"/>
        <end position="121"/>
    </location>
</feature>
<reference evidence="20" key="1">
    <citation type="submission" date="2025-08" db="UniProtKB">
        <authorList>
            <consortium name="RefSeq"/>
        </authorList>
    </citation>
    <scope>IDENTIFICATION</scope>
    <source>
        <tissue evidence="20">Thorax and Abdomen</tissue>
    </source>
</reference>
<feature type="compositionally biased region" description="Polar residues" evidence="13">
    <location>
        <begin position="60"/>
        <end position="70"/>
    </location>
</feature>
<feature type="compositionally biased region" description="Polar residues" evidence="13">
    <location>
        <begin position="154"/>
        <end position="172"/>
    </location>
</feature>
<feature type="region of interest" description="Disordered" evidence="13">
    <location>
        <begin position="880"/>
        <end position="899"/>
    </location>
</feature>
<feature type="region of interest" description="Disordered" evidence="13">
    <location>
        <begin position="206"/>
        <end position="325"/>
    </location>
</feature>
<dbReference type="Gene3D" id="3.40.20.10">
    <property type="entry name" value="Severin"/>
    <property type="match status" value="1"/>
</dbReference>
<feature type="compositionally biased region" description="Polar residues" evidence="13">
    <location>
        <begin position="461"/>
        <end position="479"/>
    </location>
</feature>
<comment type="similarity">
    <text evidence="4">Belongs to the SEC23/SEC24 family. SEC24 subfamily.</text>
</comment>
<dbReference type="InterPro" id="IPR036174">
    <property type="entry name" value="Znf_Sec23_Sec24_sf"/>
</dbReference>
<evidence type="ECO:0000256" key="13">
    <source>
        <dbReference type="SAM" id="MobiDB-lite"/>
    </source>
</evidence>
<evidence type="ECO:0000259" key="15">
    <source>
        <dbReference type="Pfam" id="PF04810"/>
    </source>
</evidence>
<feature type="domain" description="Zinc finger Sec23/Sec24-type" evidence="15">
    <location>
        <begin position="662"/>
        <end position="698"/>
    </location>
</feature>
<dbReference type="FunCoup" id="A0A6J0BZZ9">
    <property type="interactions" value="1603"/>
</dbReference>
<evidence type="ECO:0000256" key="2">
    <source>
        <dbReference type="ARBA" id="ARBA00004394"/>
    </source>
</evidence>
<feature type="compositionally biased region" description="Polar residues" evidence="13">
    <location>
        <begin position="29"/>
        <end position="40"/>
    </location>
</feature>
<organism evidence="20">
    <name type="scientific">Neodiprion lecontei</name>
    <name type="common">Redheaded pine sawfly</name>
    <dbReference type="NCBI Taxonomy" id="441921"/>
    <lineage>
        <taxon>Eukaryota</taxon>
        <taxon>Metazoa</taxon>
        <taxon>Ecdysozoa</taxon>
        <taxon>Arthropoda</taxon>
        <taxon>Hexapoda</taxon>
        <taxon>Insecta</taxon>
        <taxon>Pterygota</taxon>
        <taxon>Neoptera</taxon>
        <taxon>Endopterygota</taxon>
        <taxon>Hymenoptera</taxon>
        <taxon>Tenthredinoidea</taxon>
        <taxon>Diprionidae</taxon>
        <taxon>Diprioninae</taxon>
        <taxon>Neodiprion</taxon>
    </lineage>
</organism>
<evidence type="ECO:0000256" key="1">
    <source>
        <dbReference type="ARBA" id="ARBA00004299"/>
    </source>
</evidence>
<accession>A0A6J0BZZ9</accession>
<evidence type="ECO:0000256" key="7">
    <source>
        <dbReference type="ARBA" id="ARBA00022824"/>
    </source>
</evidence>
<dbReference type="Pfam" id="PF04810">
    <property type="entry name" value="zf-Sec23_Sec24"/>
    <property type="match status" value="1"/>
</dbReference>